<dbReference type="GO" id="GO:0008081">
    <property type="term" value="F:phosphoric diester hydrolase activity"/>
    <property type="evidence" value="ECO:0007669"/>
    <property type="project" value="InterPro"/>
</dbReference>
<feature type="chain" id="PRO_5014653741" description="GP-PDE domain-containing protein" evidence="1">
    <location>
        <begin position="24"/>
        <end position="386"/>
    </location>
</feature>
<dbReference type="SUPFAM" id="SSF51695">
    <property type="entry name" value="PLC-like phosphodiesterases"/>
    <property type="match status" value="1"/>
</dbReference>
<dbReference type="Gene3D" id="3.20.20.190">
    <property type="entry name" value="Phosphatidylinositol (PI) phosphodiesterase"/>
    <property type="match status" value="1"/>
</dbReference>
<accession>A0A2N8UNE8</accession>
<dbReference type="EMBL" id="LT795074">
    <property type="protein sequence ID" value="SJX66414.1"/>
    <property type="molecule type" value="Genomic_DNA"/>
</dbReference>
<gene>
    <name evidence="3" type="ORF">SRS1_16737</name>
</gene>
<dbReference type="Proteomes" id="UP000239563">
    <property type="component" value="Chromosome XXI"/>
</dbReference>
<name>A0A2N8UNE8_9BASI</name>
<dbReference type="Pfam" id="PF03009">
    <property type="entry name" value="GDPD"/>
    <property type="match status" value="1"/>
</dbReference>
<dbReference type="AlphaFoldDB" id="A0A2N8UNE8"/>
<reference evidence="3 4" key="1">
    <citation type="submission" date="2017-02" db="EMBL/GenBank/DDBJ databases">
        <authorList>
            <person name="Peterson S.W."/>
        </authorList>
    </citation>
    <scope>NUCLEOTIDE SEQUENCE [LARGE SCALE GENOMIC DNA]</scope>
    <source>
        <strain evidence="3 4">SRS1_H2-8</strain>
    </source>
</reference>
<evidence type="ECO:0000313" key="3">
    <source>
        <dbReference type="EMBL" id="SJX66414.1"/>
    </source>
</evidence>
<organism evidence="3 4">
    <name type="scientific">Sporisorium reilianum f. sp. reilianum</name>
    <dbReference type="NCBI Taxonomy" id="72559"/>
    <lineage>
        <taxon>Eukaryota</taxon>
        <taxon>Fungi</taxon>
        <taxon>Dikarya</taxon>
        <taxon>Basidiomycota</taxon>
        <taxon>Ustilaginomycotina</taxon>
        <taxon>Ustilaginomycetes</taxon>
        <taxon>Ustilaginales</taxon>
        <taxon>Ustilaginaceae</taxon>
        <taxon>Sporisorium</taxon>
    </lineage>
</organism>
<dbReference type="InterPro" id="IPR017946">
    <property type="entry name" value="PLC-like_Pdiesterase_TIM-brl"/>
</dbReference>
<evidence type="ECO:0000256" key="1">
    <source>
        <dbReference type="SAM" id="SignalP"/>
    </source>
</evidence>
<sequence length="386" mass="42058">MHFYKLSAYLIAAIALSSSTVFGWQAIAHRGVFHDVDDSQSNSENTVGALYRADALKMPGVELDLRLSSDGVVMVTHDVLSNRATTVDNYDGRLNSVRVALGAQPRVAGININSRTGNQWNHTPLKIYGRNAQLISDGAQKMETLDAMLGHFSDLIAGNGGRPFFLVLDIQTPEIFERAADLVRSHGLQGSVYLKFFATSAIDSSSYRYDGAKTCAAYANYNGLTGLKIIPQINNGELVNNGGQPRINVFQTQLSIEDYLACWRDAEHYSVSADLTHVSASVAAGDHVAAIGAENAIKWAKANGRGTISILPNPDAGSLSRGSCTYWSFQSNNVAAATFDQNARRVKQTFINDLSRYIDYVVVDTMGDVGANRYYTDFDTYVSHLC</sequence>
<feature type="signal peptide" evidence="1">
    <location>
        <begin position="1"/>
        <end position="23"/>
    </location>
</feature>
<dbReference type="InterPro" id="IPR030395">
    <property type="entry name" value="GP_PDE_dom"/>
</dbReference>
<dbReference type="GO" id="GO:0006629">
    <property type="term" value="P:lipid metabolic process"/>
    <property type="evidence" value="ECO:0007669"/>
    <property type="project" value="InterPro"/>
</dbReference>
<proteinExistence type="predicted"/>
<feature type="domain" description="GP-PDE" evidence="2">
    <location>
        <begin position="29"/>
        <end position="93"/>
    </location>
</feature>
<evidence type="ECO:0000313" key="4">
    <source>
        <dbReference type="Proteomes" id="UP000239563"/>
    </source>
</evidence>
<keyword evidence="1" id="KW-0732">Signal</keyword>
<protein>
    <recommendedName>
        <fullName evidence="2">GP-PDE domain-containing protein</fullName>
    </recommendedName>
</protein>
<evidence type="ECO:0000259" key="2">
    <source>
        <dbReference type="Pfam" id="PF03009"/>
    </source>
</evidence>